<comment type="similarity">
    <text evidence="1 6">Belongs to the universal ribosomal protein uS11 family.</text>
</comment>
<evidence type="ECO:0000256" key="2">
    <source>
        <dbReference type="ARBA" id="ARBA00022980"/>
    </source>
</evidence>
<feature type="region of interest" description="Disordered" evidence="7">
    <location>
        <begin position="30"/>
        <end position="58"/>
    </location>
</feature>
<feature type="region of interest" description="Disordered" evidence="7">
    <location>
        <begin position="137"/>
        <end position="157"/>
    </location>
</feature>
<evidence type="ECO:0000313" key="8">
    <source>
        <dbReference type="EMBL" id="CDW99355.1"/>
    </source>
</evidence>
<evidence type="ECO:0000313" key="9">
    <source>
        <dbReference type="Proteomes" id="UP000242770"/>
    </source>
</evidence>
<dbReference type="Gene3D" id="3.30.420.80">
    <property type="entry name" value="Ribosomal protein S11"/>
    <property type="match status" value="1"/>
</dbReference>
<dbReference type="GO" id="GO:0006412">
    <property type="term" value="P:translation"/>
    <property type="evidence" value="ECO:0007669"/>
    <property type="project" value="InterPro"/>
</dbReference>
<evidence type="ECO:0000256" key="3">
    <source>
        <dbReference type="ARBA" id="ARBA00023274"/>
    </source>
</evidence>
<reference evidence="9" key="1">
    <citation type="submission" date="2014-06" db="EMBL/GenBank/DDBJ databases">
        <authorList>
            <person name="Berkman P.J."/>
        </authorList>
    </citation>
    <scope>NUCLEOTIDE SEQUENCE [LARGE SCALE GENOMIC DNA]</scope>
</reference>
<keyword evidence="2 6" id="KW-0689">Ribosomal protein</keyword>
<dbReference type="PANTHER" id="PTHR11759">
    <property type="entry name" value="40S RIBOSOMAL PROTEIN S14/30S RIBOSOMAL PROTEIN S11"/>
    <property type="match status" value="1"/>
</dbReference>
<accession>A0A0F7SD38</accession>
<keyword evidence="9" id="KW-1185">Reference proteome</keyword>
<dbReference type="InterPro" id="IPR036967">
    <property type="entry name" value="Ribosomal_uS11_sf"/>
</dbReference>
<evidence type="ECO:0000256" key="4">
    <source>
        <dbReference type="ARBA" id="ARBA00035160"/>
    </source>
</evidence>
<evidence type="ECO:0000256" key="5">
    <source>
        <dbReference type="ARBA" id="ARBA00044343"/>
    </source>
</evidence>
<sequence>MAPKVRAAANNEVSLGPQVGEGELVFGVAQQGHQGTALQESPSSPRSTTPSSTSLICPARKPLSASLVKADRDESSPYAAMLAAQDCAVRCKEVGITALHIKLRATGGTGTKTPGPGAQAALRALARAGMRIGRIEDVTPVPTDSTRRKGGRRGRRL</sequence>
<dbReference type="GO" id="GO:0003735">
    <property type="term" value="F:structural constituent of ribosome"/>
    <property type="evidence" value="ECO:0007669"/>
    <property type="project" value="InterPro"/>
</dbReference>
<protein>
    <recommendedName>
        <fullName evidence="4">Small ribosomal subunit protein uS11</fullName>
    </recommendedName>
    <alternativeName>
        <fullName evidence="5">40S ribosomal protein S14</fullName>
    </alternativeName>
</protein>
<dbReference type="InterPro" id="IPR018102">
    <property type="entry name" value="Ribosomal_uS11_CS"/>
</dbReference>
<dbReference type="AlphaFoldDB" id="A0A0F7SD38"/>
<dbReference type="Pfam" id="PF00411">
    <property type="entry name" value="Ribosomal_S11"/>
    <property type="match status" value="1"/>
</dbReference>
<keyword evidence="3 6" id="KW-0687">Ribonucleoprotein</keyword>
<dbReference type="GO" id="GO:0022626">
    <property type="term" value="C:cytosolic ribosome"/>
    <property type="evidence" value="ECO:0007669"/>
    <property type="project" value="UniProtKB-ARBA"/>
</dbReference>
<evidence type="ECO:0000256" key="1">
    <source>
        <dbReference type="ARBA" id="ARBA00006194"/>
    </source>
</evidence>
<evidence type="ECO:0000256" key="6">
    <source>
        <dbReference type="RuleBase" id="RU003629"/>
    </source>
</evidence>
<organism evidence="8 9">
    <name type="scientific">Sporisorium scitamineum</name>
    <dbReference type="NCBI Taxonomy" id="49012"/>
    <lineage>
        <taxon>Eukaryota</taxon>
        <taxon>Fungi</taxon>
        <taxon>Dikarya</taxon>
        <taxon>Basidiomycota</taxon>
        <taxon>Ustilaginomycotina</taxon>
        <taxon>Ustilaginomycetes</taxon>
        <taxon>Ustilaginales</taxon>
        <taxon>Ustilaginaceae</taxon>
        <taxon>Sporisorium</taxon>
    </lineage>
</organism>
<dbReference type="STRING" id="49012.A0A0F7SD38"/>
<dbReference type="InterPro" id="IPR001971">
    <property type="entry name" value="Ribosomal_uS11"/>
</dbReference>
<feature type="compositionally biased region" description="Basic residues" evidence="7">
    <location>
        <begin position="148"/>
        <end position="157"/>
    </location>
</feature>
<evidence type="ECO:0000256" key="7">
    <source>
        <dbReference type="SAM" id="MobiDB-lite"/>
    </source>
</evidence>
<proteinExistence type="inferred from homology"/>
<dbReference type="EMBL" id="CCFA01004586">
    <property type="protein sequence ID" value="CDW99355.1"/>
    <property type="molecule type" value="Genomic_DNA"/>
</dbReference>
<dbReference type="PROSITE" id="PS00054">
    <property type="entry name" value="RIBOSOMAL_S11"/>
    <property type="match status" value="1"/>
</dbReference>
<gene>
    <name evidence="8" type="primary">SSCI75150.1</name>
</gene>
<dbReference type="GO" id="GO:0044391">
    <property type="term" value="C:ribosomal subunit"/>
    <property type="evidence" value="ECO:0007669"/>
    <property type="project" value="UniProtKB-ARBA"/>
</dbReference>
<dbReference type="SUPFAM" id="SSF53137">
    <property type="entry name" value="Translational machinery components"/>
    <property type="match status" value="1"/>
</dbReference>
<feature type="compositionally biased region" description="Polar residues" evidence="7">
    <location>
        <begin position="31"/>
        <end position="40"/>
    </location>
</feature>
<feature type="compositionally biased region" description="Low complexity" evidence="7">
    <location>
        <begin position="41"/>
        <end position="54"/>
    </location>
</feature>
<dbReference type="HAMAP" id="MF_01310">
    <property type="entry name" value="Ribosomal_uS11"/>
    <property type="match status" value="1"/>
</dbReference>
<dbReference type="FunFam" id="3.30.420.80:FF:000018">
    <property type="entry name" value="40S ribosomal protein S14"/>
    <property type="match status" value="1"/>
</dbReference>
<name>A0A0F7SD38_9BASI</name>
<dbReference type="Proteomes" id="UP000242770">
    <property type="component" value="Unassembled WGS sequence"/>
</dbReference>